<evidence type="ECO:0000256" key="5">
    <source>
        <dbReference type="SAM" id="Phobius"/>
    </source>
</evidence>
<dbReference type="InterPro" id="IPR036259">
    <property type="entry name" value="MFS_trans_sf"/>
</dbReference>
<protein>
    <submittedName>
        <fullName evidence="7">Predicted arabinose efflux permease, MFS family</fullName>
    </submittedName>
</protein>
<dbReference type="GO" id="GO:0005886">
    <property type="term" value="C:plasma membrane"/>
    <property type="evidence" value="ECO:0007669"/>
    <property type="project" value="UniProtKB-SubCell"/>
</dbReference>
<evidence type="ECO:0000259" key="6">
    <source>
        <dbReference type="PROSITE" id="PS50850"/>
    </source>
</evidence>
<dbReference type="Pfam" id="PF07690">
    <property type="entry name" value="MFS_1"/>
    <property type="match status" value="1"/>
</dbReference>
<evidence type="ECO:0000256" key="1">
    <source>
        <dbReference type="ARBA" id="ARBA00004651"/>
    </source>
</evidence>
<gene>
    <name evidence="7" type="ORF">SAMN05421748_107331</name>
</gene>
<dbReference type="OrthoDB" id="5243516at2"/>
<reference evidence="7 8" key="1">
    <citation type="submission" date="2017-09" db="EMBL/GenBank/DDBJ databases">
        <authorList>
            <person name="Ehlers B."/>
            <person name="Leendertz F.H."/>
        </authorList>
    </citation>
    <scope>NUCLEOTIDE SEQUENCE [LARGE SCALE GENOMIC DNA]</scope>
    <source>
        <strain evidence="7 8">CGMCC 4.6857</strain>
    </source>
</reference>
<dbReference type="GO" id="GO:0022857">
    <property type="term" value="F:transmembrane transporter activity"/>
    <property type="evidence" value="ECO:0007669"/>
    <property type="project" value="InterPro"/>
</dbReference>
<evidence type="ECO:0000256" key="3">
    <source>
        <dbReference type="ARBA" id="ARBA00022989"/>
    </source>
</evidence>
<dbReference type="SUPFAM" id="SSF103473">
    <property type="entry name" value="MFS general substrate transporter"/>
    <property type="match status" value="1"/>
</dbReference>
<keyword evidence="2 5" id="KW-0812">Transmembrane</keyword>
<dbReference type="PROSITE" id="PS50850">
    <property type="entry name" value="MFS"/>
    <property type="match status" value="1"/>
</dbReference>
<keyword evidence="4 5" id="KW-0472">Membrane</keyword>
<dbReference type="InterPro" id="IPR020846">
    <property type="entry name" value="MFS_dom"/>
</dbReference>
<dbReference type="AlphaFoldDB" id="A0A285ID89"/>
<feature type="transmembrane region" description="Helical" evidence="5">
    <location>
        <begin position="304"/>
        <end position="326"/>
    </location>
</feature>
<feature type="transmembrane region" description="Helical" evidence="5">
    <location>
        <begin position="45"/>
        <end position="67"/>
    </location>
</feature>
<feature type="transmembrane region" description="Helical" evidence="5">
    <location>
        <begin position="364"/>
        <end position="386"/>
    </location>
</feature>
<proteinExistence type="predicted"/>
<dbReference type="RefSeq" id="WP_097321492.1">
    <property type="nucleotide sequence ID" value="NZ_OBDY01000007.1"/>
</dbReference>
<keyword evidence="8" id="KW-1185">Reference proteome</keyword>
<dbReference type="Proteomes" id="UP000219612">
    <property type="component" value="Unassembled WGS sequence"/>
</dbReference>
<name>A0A285ID89_9ACTN</name>
<feature type="transmembrane region" description="Helical" evidence="5">
    <location>
        <begin position="174"/>
        <end position="194"/>
    </location>
</feature>
<evidence type="ECO:0000313" key="8">
    <source>
        <dbReference type="Proteomes" id="UP000219612"/>
    </source>
</evidence>
<feature type="transmembrane region" description="Helical" evidence="5">
    <location>
        <begin position="21"/>
        <end position="39"/>
    </location>
</feature>
<dbReference type="InterPro" id="IPR011701">
    <property type="entry name" value="MFS"/>
</dbReference>
<dbReference type="PANTHER" id="PTHR23542">
    <property type="match status" value="1"/>
</dbReference>
<keyword evidence="3 5" id="KW-1133">Transmembrane helix</keyword>
<dbReference type="PANTHER" id="PTHR23542:SF1">
    <property type="entry name" value="MAJOR FACILITATOR SUPERFAMILY (MFS) PROFILE DOMAIN-CONTAINING PROTEIN"/>
    <property type="match status" value="1"/>
</dbReference>
<organism evidence="7 8">
    <name type="scientific">Paractinoplanes atraurantiacus</name>
    <dbReference type="NCBI Taxonomy" id="1036182"/>
    <lineage>
        <taxon>Bacteria</taxon>
        <taxon>Bacillati</taxon>
        <taxon>Actinomycetota</taxon>
        <taxon>Actinomycetes</taxon>
        <taxon>Micromonosporales</taxon>
        <taxon>Micromonosporaceae</taxon>
        <taxon>Paractinoplanes</taxon>
    </lineage>
</organism>
<accession>A0A285ID89</accession>
<feature type="transmembrane region" description="Helical" evidence="5">
    <location>
        <begin position="105"/>
        <end position="128"/>
    </location>
</feature>
<dbReference type="EMBL" id="OBDY01000007">
    <property type="protein sequence ID" value="SNY45935.1"/>
    <property type="molecule type" value="Genomic_DNA"/>
</dbReference>
<feature type="domain" description="Major facilitator superfamily (MFS) profile" evidence="6">
    <location>
        <begin position="215"/>
        <end position="407"/>
    </location>
</feature>
<evidence type="ECO:0000256" key="4">
    <source>
        <dbReference type="ARBA" id="ARBA00023136"/>
    </source>
</evidence>
<evidence type="ECO:0000256" key="2">
    <source>
        <dbReference type="ARBA" id="ARBA00022692"/>
    </source>
</evidence>
<comment type="subcellular location">
    <subcellularLocation>
        <location evidence="1">Cell membrane</location>
        <topology evidence="1">Multi-pass membrane protein</topology>
    </subcellularLocation>
</comment>
<dbReference type="Gene3D" id="1.20.1250.20">
    <property type="entry name" value="MFS general substrate transporter like domains"/>
    <property type="match status" value="2"/>
</dbReference>
<evidence type="ECO:0000313" key="7">
    <source>
        <dbReference type="EMBL" id="SNY45935.1"/>
    </source>
</evidence>
<feature type="transmembrane region" description="Helical" evidence="5">
    <location>
        <begin position="215"/>
        <end position="241"/>
    </location>
</feature>
<feature type="transmembrane region" description="Helical" evidence="5">
    <location>
        <begin position="247"/>
        <end position="269"/>
    </location>
</feature>
<feature type="transmembrane region" description="Helical" evidence="5">
    <location>
        <begin position="281"/>
        <end position="298"/>
    </location>
</feature>
<feature type="transmembrane region" description="Helical" evidence="5">
    <location>
        <begin position="79"/>
        <end position="99"/>
    </location>
</feature>
<sequence>MPSYLAVLRTPQAARAFSAALIGRLSYGVVFLSLVLSVTQATGSYTVAGTFTALFGLTSSFLSPLRARLIDRCGLRRALVPLASAYALLLTLIAAVTWRPGPPNLVLWSLAVTAGALTPPLGPIMRALWTDLMPTEELRQRAFSLDTVCEELLYVTGPLLAGLFAAVANPALGVAVSAALVLTGSILLAGAPTSPPAPPPISQPAPPPARGPVPVVLAPVLVSAAAGLSLGALSLLVVAFADRTHHIAAVAWLEAALAVGSVTGGLVHGAIRWRSPGERRLPLLAFALGLSLAAAGLAGNLWALAALVAVTGLFLSPALTTAYLIADSAAPPGARVQAGTWVNAAYNLANSLGAASIGLLIGRFPLSVCFAFTAAPAILVAVLTIGSFRRAAEIDRFAARAYEGTRL</sequence>